<dbReference type="PANTHER" id="PTHR11559">
    <property type="entry name" value="CARBOXYLESTERASE"/>
    <property type="match status" value="1"/>
</dbReference>
<dbReference type="OrthoDB" id="3200163at2759"/>
<dbReference type="Gene3D" id="3.40.50.1820">
    <property type="entry name" value="alpha/beta hydrolase"/>
    <property type="match status" value="1"/>
</dbReference>
<gene>
    <name evidence="6" type="ORF">EDB81DRAFT_808832</name>
</gene>
<accession>A0A9P9DZE1</accession>
<dbReference type="Pfam" id="PF00135">
    <property type="entry name" value="COesterase"/>
    <property type="match status" value="1"/>
</dbReference>
<organism evidence="6 7">
    <name type="scientific">Dactylonectria macrodidyma</name>
    <dbReference type="NCBI Taxonomy" id="307937"/>
    <lineage>
        <taxon>Eukaryota</taxon>
        <taxon>Fungi</taxon>
        <taxon>Dikarya</taxon>
        <taxon>Ascomycota</taxon>
        <taxon>Pezizomycotina</taxon>
        <taxon>Sordariomycetes</taxon>
        <taxon>Hypocreomycetidae</taxon>
        <taxon>Hypocreales</taxon>
        <taxon>Nectriaceae</taxon>
        <taxon>Dactylonectria</taxon>
    </lineage>
</organism>
<evidence type="ECO:0000256" key="2">
    <source>
        <dbReference type="ARBA" id="ARBA00022801"/>
    </source>
</evidence>
<feature type="compositionally biased region" description="Polar residues" evidence="4">
    <location>
        <begin position="497"/>
        <end position="514"/>
    </location>
</feature>
<dbReference type="PROSITE" id="PS00122">
    <property type="entry name" value="CARBOXYLESTERASE_B_1"/>
    <property type="match status" value="1"/>
</dbReference>
<dbReference type="EC" id="3.1.1.-" evidence="3"/>
<evidence type="ECO:0000259" key="5">
    <source>
        <dbReference type="Pfam" id="PF00135"/>
    </source>
</evidence>
<dbReference type="Proteomes" id="UP000738349">
    <property type="component" value="Unassembled WGS sequence"/>
</dbReference>
<sequence>MAPTVQLPTWEAQSQLQNVVGRPSSVSPDLEEFRGIPYGTVNERWTHSLLRTRLPSDEFDATKNGPKCPQPSGPNNSRTFQSYLPFPDDAESEFDCLNLFIIRPSGDALRRHGLDPVTSRLPVLVWIHGGGLAFGAATDPMWDPSRLVMRSLERGSPIIAVSINYRLNLFGFAASTDILRSQSPTSLRGVNFGLRDQKVALEWISRNIGAFGGDSSKVTIGGQSAGSLSVNVHLLEAEAKPETPLFRRAIMQSGAIGILGPIPMEEADKNWASLCKVCNVDSQASGQDRLDLIRKLPATTLIEAAGKLRLGRFLSVLDDFTIFEDDASLRSTVVDLGPVDITNRPSRSSNMHADILMGFNDAEMSFIKGLPSKWDIIKPIFAQTYTDPVLRSKILDAYFSGLSSEDDVLHGLHTFLNESTFELSVARARTSFRSRRRVEAHPEAKTVHSFHVEFGNPFPGPGQGISHHCTELIYLFEAFHDALALADQGILRPYQDPSESAGNGESQSTSNASDSEIKVQTGEGTTGHARTHLELARAIQDHWLDFIVPDEVALGGALDEITVFGKDLSTRVESLDGPAWQGRRERWALLAEDVPAMNRTRDMIMALHSF</sequence>
<protein>
    <recommendedName>
        <fullName evidence="3">Carboxylic ester hydrolase</fullName>
        <ecNumber evidence="3">3.1.1.-</ecNumber>
    </recommendedName>
</protein>
<evidence type="ECO:0000313" key="7">
    <source>
        <dbReference type="Proteomes" id="UP000738349"/>
    </source>
</evidence>
<comment type="caution">
    <text evidence="6">The sequence shown here is derived from an EMBL/GenBank/DDBJ whole genome shotgun (WGS) entry which is preliminary data.</text>
</comment>
<dbReference type="InterPro" id="IPR002018">
    <property type="entry name" value="CarbesteraseB"/>
</dbReference>
<proteinExistence type="inferred from homology"/>
<keyword evidence="2 3" id="KW-0378">Hydrolase</keyword>
<keyword evidence="7" id="KW-1185">Reference proteome</keyword>
<dbReference type="GO" id="GO:0016787">
    <property type="term" value="F:hydrolase activity"/>
    <property type="evidence" value="ECO:0007669"/>
    <property type="project" value="UniProtKB-KW"/>
</dbReference>
<dbReference type="EMBL" id="JAGMUV010000018">
    <property type="protein sequence ID" value="KAH7129195.1"/>
    <property type="molecule type" value="Genomic_DNA"/>
</dbReference>
<feature type="region of interest" description="Disordered" evidence="4">
    <location>
        <begin position="494"/>
        <end position="527"/>
    </location>
</feature>
<name>A0A9P9DZE1_9HYPO</name>
<dbReference type="InterPro" id="IPR019826">
    <property type="entry name" value="Carboxylesterase_B_AS"/>
</dbReference>
<reference evidence="6" key="1">
    <citation type="journal article" date="2021" name="Nat. Commun.">
        <title>Genetic determinants of endophytism in the Arabidopsis root mycobiome.</title>
        <authorList>
            <person name="Mesny F."/>
            <person name="Miyauchi S."/>
            <person name="Thiergart T."/>
            <person name="Pickel B."/>
            <person name="Atanasova L."/>
            <person name="Karlsson M."/>
            <person name="Huettel B."/>
            <person name="Barry K.W."/>
            <person name="Haridas S."/>
            <person name="Chen C."/>
            <person name="Bauer D."/>
            <person name="Andreopoulos W."/>
            <person name="Pangilinan J."/>
            <person name="LaButti K."/>
            <person name="Riley R."/>
            <person name="Lipzen A."/>
            <person name="Clum A."/>
            <person name="Drula E."/>
            <person name="Henrissat B."/>
            <person name="Kohler A."/>
            <person name="Grigoriev I.V."/>
            <person name="Martin F.M."/>
            <person name="Hacquard S."/>
        </authorList>
    </citation>
    <scope>NUCLEOTIDE SEQUENCE</scope>
    <source>
        <strain evidence="6">MPI-CAGE-AT-0147</strain>
    </source>
</reference>
<dbReference type="AlphaFoldDB" id="A0A9P9DZE1"/>
<dbReference type="InterPro" id="IPR029058">
    <property type="entry name" value="AB_hydrolase_fold"/>
</dbReference>
<feature type="domain" description="Carboxylesterase type B" evidence="5">
    <location>
        <begin position="29"/>
        <end position="477"/>
    </location>
</feature>
<feature type="region of interest" description="Disordered" evidence="4">
    <location>
        <begin position="57"/>
        <end position="76"/>
    </location>
</feature>
<evidence type="ECO:0000313" key="6">
    <source>
        <dbReference type="EMBL" id="KAH7129195.1"/>
    </source>
</evidence>
<dbReference type="InterPro" id="IPR050309">
    <property type="entry name" value="Type-B_Carboxylest/Lipase"/>
</dbReference>
<comment type="similarity">
    <text evidence="1 3">Belongs to the type-B carboxylesterase/lipase family.</text>
</comment>
<evidence type="ECO:0000256" key="4">
    <source>
        <dbReference type="SAM" id="MobiDB-lite"/>
    </source>
</evidence>
<evidence type="ECO:0000256" key="3">
    <source>
        <dbReference type="RuleBase" id="RU361235"/>
    </source>
</evidence>
<dbReference type="SUPFAM" id="SSF53474">
    <property type="entry name" value="alpha/beta-Hydrolases"/>
    <property type="match status" value="1"/>
</dbReference>
<evidence type="ECO:0000256" key="1">
    <source>
        <dbReference type="ARBA" id="ARBA00005964"/>
    </source>
</evidence>